<dbReference type="AlphaFoldDB" id="A0A4D6MRV3"/>
<protein>
    <submittedName>
        <fullName evidence="2">Uncharacterized protein</fullName>
    </submittedName>
</protein>
<proteinExistence type="predicted"/>
<dbReference type="EMBL" id="CP039352">
    <property type="protein sequence ID" value="QCE03371.1"/>
    <property type="molecule type" value="Genomic_DNA"/>
</dbReference>
<accession>A0A4D6MRV3</accession>
<sequence length="369" mass="40450">MHMLNPYPEPQLKGYVPNPKSKNTNRLAEETYCQAPNAYCQAPSASDASICRCRLAEQPSPPSATRKLNPLESSHCLAGPTPSLGLPPGDSKSRGHVVKFWQPCTRLSGSQYESVILEFLCGLCDGFNKGEHCTEGRLAAHRASPGGNGKTVALKGSWRLAGGEYRQAVWSDFAWRRVGRARRKCDCALVHGWCLTCDDMSGEVHIQLLSHGDTSEVGLYFRAHVERCHVRGGTRLVDHMCWTTGGQVRRAGLRAGSSPFLFVYGDDRVIRYMGADVETGSNCCNEGWLRRRDGGSSQVLGAAAVAVVARSAGTDRCHDGDAESVVATCVEVSAALLTRGVGMNSRWWLQARWNHGRREDDVAFHFGRW</sequence>
<gene>
    <name evidence="2" type="ORF">DEO72_LG8g1395</name>
</gene>
<feature type="region of interest" description="Disordered" evidence="1">
    <location>
        <begin position="1"/>
        <end position="21"/>
    </location>
</feature>
<evidence type="ECO:0000313" key="3">
    <source>
        <dbReference type="Proteomes" id="UP000501690"/>
    </source>
</evidence>
<name>A0A4D6MRV3_VIGUN</name>
<keyword evidence="3" id="KW-1185">Reference proteome</keyword>
<reference evidence="2 3" key="1">
    <citation type="submission" date="2019-04" db="EMBL/GenBank/DDBJ databases">
        <title>An improved genome assembly and genetic linkage map for asparagus bean, Vigna unguiculata ssp. sesquipedialis.</title>
        <authorList>
            <person name="Xia Q."/>
            <person name="Zhang R."/>
            <person name="Dong Y."/>
        </authorList>
    </citation>
    <scope>NUCLEOTIDE SEQUENCE [LARGE SCALE GENOMIC DNA]</scope>
    <source>
        <tissue evidence="2">Leaf</tissue>
    </source>
</reference>
<evidence type="ECO:0000256" key="1">
    <source>
        <dbReference type="SAM" id="MobiDB-lite"/>
    </source>
</evidence>
<dbReference type="Proteomes" id="UP000501690">
    <property type="component" value="Linkage Group LG8"/>
</dbReference>
<organism evidence="2 3">
    <name type="scientific">Vigna unguiculata</name>
    <name type="common">Cowpea</name>
    <dbReference type="NCBI Taxonomy" id="3917"/>
    <lineage>
        <taxon>Eukaryota</taxon>
        <taxon>Viridiplantae</taxon>
        <taxon>Streptophyta</taxon>
        <taxon>Embryophyta</taxon>
        <taxon>Tracheophyta</taxon>
        <taxon>Spermatophyta</taxon>
        <taxon>Magnoliopsida</taxon>
        <taxon>eudicotyledons</taxon>
        <taxon>Gunneridae</taxon>
        <taxon>Pentapetalae</taxon>
        <taxon>rosids</taxon>
        <taxon>fabids</taxon>
        <taxon>Fabales</taxon>
        <taxon>Fabaceae</taxon>
        <taxon>Papilionoideae</taxon>
        <taxon>50 kb inversion clade</taxon>
        <taxon>NPAAA clade</taxon>
        <taxon>indigoferoid/millettioid clade</taxon>
        <taxon>Phaseoleae</taxon>
        <taxon>Vigna</taxon>
    </lineage>
</organism>
<evidence type="ECO:0000313" key="2">
    <source>
        <dbReference type="EMBL" id="QCE03371.1"/>
    </source>
</evidence>